<dbReference type="GO" id="GO:0030976">
    <property type="term" value="F:thiamine pyrophosphate binding"/>
    <property type="evidence" value="ECO:0007669"/>
    <property type="project" value="InterPro"/>
</dbReference>
<evidence type="ECO:0000313" key="3">
    <source>
        <dbReference type="EMBL" id="SHE63114.1"/>
    </source>
</evidence>
<dbReference type="RefSeq" id="WP_042833271.1">
    <property type="nucleotide sequence ID" value="NZ_FQUR01000008.1"/>
</dbReference>
<proteinExistence type="predicted"/>
<keyword evidence="1" id="KW-0560">Oxidoreductase</keyword>
<dbReference type="GO" id="GO:0016625">
    <property type="term" value="F:oxidoreductase activity, acting on the aldehyde or oxo group of donors, iron-sulfur protein as acceptor"/>
    <property type="evidence" value="ECO:0007669"/>
    <property type="project" value="UniProtKB-ARBA"/>
</dbReference>
<dbReference type="PANTHER" id="PTHR48084:SF1">
    <property type="entry name" value="2-OXOGLUTARATE SYNTHASE SUBUNIT KORB"/>
    <property type="match status" value="1"/>
</dbReference>
<dbReference type="Pfam" id="PF02775">
    <property type="entry name" value="TPP_enzyme_C"/>
    <property type="match status" value="1"/>
</dbReference>
<sequence>MASELVERYFRKETLPNIWCPGCSNGTVTSAIVRAIDNLGLDQDKVCIVSGIGCSSRASGYLDFNTLHTTHGRAIAFATGIKFANPELTVIVITGDGDNAAIGGNHFIHACRRNIDLTVVMYNNHIYGMTGGQYSPTTPRFDRATTAPYGNIDRYFDICKLAIGAGATYVARGTAYHVQQLTKLIERGISHKGFSFIEALSICPTYYGRKNKKGTPADMLKWLKDHAVDIKQASKIDPEELHNKFIIGELLNIDEPEFAEEYQKMLNNLKVNYK</sequence>
<dbReference type="SUPFAM" id="SSF52518">
    <property type="entry name" value="Thiamin diphosphate-binding fold (THDP-binding)"/>
    <property type="match status" value="1"/>
</dbReference>
<accession>A0A1M4V294</accession>
<dbReference type="InterPro" id="IPR011766">
    <property type="entry name" value="TPP_enzyme_TPP-bd"/>
</dbReference>
<dbReference type="PANTHER" id="PTHR48084">
    <property type="entry name" value="2-OXOGLUTARATE OXIDOREDUCTASE SUBUNIT KORB-RELATED"/>
    <property type="match status" value="1"/>
</dbReference>
<keyword evidence="4" id="KW-1185">Reference proteome</keyword>
<evidence type="ECO:0000259" key="2">
    <source>
        <dbReference type="Pfam" id="PF02775"/>
    </source>
</evidence>
<dbReference type="GO" id="GO:0045333">
    <property type="term" value="P:cellular respiration"/>
    <property type="evidence" value="ECO:0007669"/>
    <property type="project" value="UniProtKB-ARBA"/>
</dbReference>
<feature type="domain" description="Thiamine pyrophosphate enzyme TPP-binding" evidence="2">
    <location>
        <begin position="52"/>
        <end position="198"/>
    </location>
</feature>
<gene>
    <name evidence="3" type="ORF">SAMN02745195_00815</name>
</gene>
<dbReference type="InterPro" id="IPR029061">
    <property type="entry name" value="THDP-binding"/>
</dbReference>
<dbReference type="AlphaFoldDB" id="A0A1M4V294"/>
<evidence type="ECO:0000313" key="4">
    <source>
        <dbReference type="Proteomes" id="UP000184127"/>
    </source>
</evidence>
<organism evidence="3 4">
    <name type="scientific">Thermoanaerobacter uzonensis DSM 18761</name>
    <dbReference type="NCBI Taxonomy" id="1123369"/>
    <lineage>
        <taxon>Bacteria</taxon>
        <taxon>Bacillati</taxon>
        <taxon>Bacillota</taxon>
        <taxon>Clostridia</taxon>
        <taxon>Thermoanaerobacterales</taxon>
        <taxon>Thermoanaerobacteraceae</taxon>
        <taxon>Thermoanaerobacter</taxon>
    </lineage>
</organism>
<dbReference type="EMBL" id="FQUR01000008">
    <property type="protein sequence ID" value="SHE63114.1"/>
    <property type="molecule type" value="Genomic_DNA"/>
</dbReference>
<name>A0A1M4V294_9THEO</name>
<reference evidence="4" key="1">
    <citation type="submission" date="2016-11" db="EMBL/GenBank/DDBJ databases">
        <authorList>
            <person name="Varghese N."/>
            <person name="Submissions S."/>
        </authorList>
    </citation>
    <scope>NUCLEOTIDE SEQUENCE [LARGE SCALE GENOMIC DNA]</scope>
    <source>
        <strain evidence="4">DSM 18761</strain>
    </source>
</reference>
<dbReference type="Gene3D" id="3.40.50.970">
    <property type="match status" value="1"/>
</dbReference>
<dbReference type="Proteomes" id="UP000184127">
    <property type="component" value="Unassembled WGS sequence"/>
</dbReference>
<dbReference type="CDD" id="cd03375">
    <property type="entry name" value="TPP_OGFOR"/>
    <property type="match status" value="1"/>
</dbReference>
<evidence type="ECO:0000256" key="1">
    <source>
        <dbReference type="ARBA" id="ARBA00023002"/>
    </source>
</evidence>
<protein>
    <submittedName>
        <fullName evidence="3">2-oxoglutarate ferredoxin oxidoreductase, beta subunit</fullName>
    </submittedName>
</protein>
<dbReference type="InterPro" id="IPR051457">
    <property type="entry name" value="2-oxoacid:Fd_oxidoreductase"/>
</dbReference>